<keyword evidence="6" id="KW-0408">Iron</keyword>
<dbReference type="GO" id="GO:0051539">
    <property type="term" value="F:4 iron, 4 sulfur cluster binding"/>
    <property type="evidence" value="ECO:0007669"/>
    <property type="project" value="UniProtKB-KW"/>
</dbReference>
<evidence type="ECO:0000256" key="1">
    <source>
        <dbReference type="ARBA" id="ARBA00022448"/>
    </source>
</evidence>
<keyword evidence="1" id="KW-0813">Transport</keyword>
<dbReference type="SUPFAM" id="SSF54862">
    <property type="entry name" value="4Fe-4S ferredoxins"/>
    <property type="match status" value="1"/>
</dbReference>
<keyword evidence="5" id="KW-0249">Electron transport</keyword>
<organism evidence="9 10">
    <name type="scientific">Clostridium beijerinckii</name>
    <name type="common">Clostridium MP</name>
    <dbReference type="NCBI Taxonomy" id="1520"/>
    <lineage>
        <taxon>Bacteria</taxon>
        <taxon>Bacillati</taxon>
        <taxon>Bacillota</taxon>
        <taxon>Clostridia</taxon>
        <taxon>Eubacteriales</taxon>
        <taxon>Clostridiaceae</taxon>
        <taxon>Clostridium</taxon>
    </lineage>
</organism>
<evidence type="ECO:0000259" key="8">
    <source>
        <dbReference type="PROSITE" id="PS51379"/>
    </source>
</evidence>
<dbReference type="RefSeq" id="WP_041896731.1">
    <property type="nucleotide sequence ID" value="NZ_CP010086.2"/>
</dbReference>
<dbReference type="OrthoDB" id="9813995at2"/>
<dbReference type="Gene3D" id="3.40.50.360">
    <property type="match status" value="1"/>
</dbReference>
<dbReference type="STRING" id="1520.LF65_02764"/>
<dbReference type="PANTHER" id="PTHR43687:SF6">
    <property type="entry name" value="L-ASPARTATE SEMIALDEHYDE SULFURTRANSFERASE IRON-SULFUR SUBUNIT"/>
    <property type="match status" value="1"/>
</dbReference>
<reference evidence="10" key="1">
    <citation type="submission" date="2014-12" db="EMBL/GenBank/DDBJ databases">
        <title>Genome sequence of Clostridium beijerinckii strain 59B.</title>
        <authorList>
            <person name="Little G.T."/>
            <person name="Minton N.P."/>
        </authorList>
    </citation>
    <scope>NUCLEOTIDE SEQUENCE [LARGE SCALE GENOMIC DNA]</scope>
    <source>
        <strain evidence="10">59B</strain>
    </source>
</reference>
<name>A0A0B5QMV2_CLOBE</name>
<evidence type="ECO:0000256" key="6">
    <source>
        <dbReference type="ARBA" id="ARBA00023004"/>
    </source>
</evidence>
<dbReference type="AlphaFoldDB" id="A0A0B5QMV2"/>
<dbReference type="NCBIfam" id="NF038196">
    <property type="entry name" value="ferrodoxin_EFR1"/>
    <property type="match status" value="1"/>
</dbReference>
<accession>A0A0B5QMV2</accession>
<feature type="domain" description="4Fe-4S ferredoxin-type" evidence="8">
    <location>
        <begin position="184"/>
        <end position="213"/>
    </location>
</feature>
<dbReference type="PROSITE" id="PS51379">
    <property type="entry name" value="4FE4S_FER_2"/>
    <property type="match status" value="2"/>
</dbReference>
<dbReference type="PROSITE" id="PS00198">
    <property type="entry name" value="4FE4S_FER_1"/>
    <property type="match status" value="2"/>
</dbReference>
<dbReference type="Pfam" id="PF12724">
    <property type="entry name" value="Flavodoxin_5"/>
    <property type="match status" value="1"/>
</dbReference>
<dbReference type="Proteomes" id="UP000031866">
    <property type="component" value="Chromosome"/>
</dbReference>
<dbReference type="InterPro" id="IPR029039">
    <property type="entry name" value="Flavoprotein-like_sf"/>
</dbReference>
<evidence type="ECO:0000256" key="5">
    <source>
        <dbReference type="ARBA" id="ARBA00022982"/>
    </source>
</evidence>
<evidence type="ECO:0000256" key="7">
    <source>
        <dbReference type="ARBA" id="ARBA00023014"/>
    </source>
</evidence>
<evidence type="ECO:0000256" key="2">
    <source>
        <dbReference type="ARBA" id="ARBA00022485"/>
    </source>
</evidence>
<dbReference type="GO" id="GO:0046872">
    <property type="term" value="F:metal ion binding"/>
    <property type="evidence" value="ECO:0007669"/>
    <property type="project" value="UniProtKB-KW"/>
</dbReference>
<keyword evidence="4" id="KW-0677">Repeat</keyword>
<dbReference type="SUPFAM" id="SSF52218">
    <property type="entry name" value="Flavoproteins"/>
    <property type="match status" value="1"/>
</dbReference>
<evidence type="ECO:0000256" key="3">
    <source>
        <dbReference type="ARBA" id="ARBA00022723"/>
    </source>
</evidence>
<dbReference type="PANTHER" id="PTHR43687">
    <property type="entry name" value="ADENYLYLSULFATE REDUCTASE, BETA SUBUNIT"/>
    <property type="match status" value="1"/>
</dbReference>
<keyword evidence="7" id="KW-0411">Iron-sulfur</keyword>
<evidence type="ECO:0000313" key="9">
    <source>
        <dbReference type="EMBL" id="AJG99337.1"/>
    </source>
</evidence>
<dbReference type="InterPro" id="IPR047964">
    <property type="entry name" value="EFR1-like"/>
</dbReference>
<keyword evidence="2" id="KW-0004">4Fe-4S</keyword>
<dbReference type="Gene3D" id="3.30.70.20">
    <property type="match status" value="1"/>
</dbReference>
<dbReference type="EMBL" id="CP010086">
    <property type="protein sequence ID" value="AJG99337.1"/>
    <property type="molecule type" value="Genomic_DNA"/>
</dbReference>
<dbReference type="KEGG" id="cbei:LF65_02764"/>
<dbReference type="Pfam" id="PF13237">
    <property type="entry name" value="Fer4_10"/>
    <property type="match status" value="1"/>
</dbReference>
<feature type="domain" description="4Fe-4S ferredoxin-type" evidence="8">
    <location>
        <begin position="218"/>
        <end position="241"/>
    </location>
</feature>
<gene>
    <name evidence="9" type="ORF">LF65_02764</name>
</gene>
<dbReference type="InterPro" id="IPR017900">
    <property type="entry name" value="4Fe4S_Fe_S_CS"/>
</dbReference>
<dbReference type="InterPro" id="IPR017896">
    <property type="entry name" value="4Fe4S_Fe-S-bd"/>
</dbReference>
<proteinExistence type="predicted"/>
<dbReference type="InterPro" id="IPR026816">
    <property type="entry name" value="Flavodoxin_dom"/>
</dbReference>
<evidence type="ECO:0000313" key="10">
    <source>
        <dbReference type="Proteomes" id="UP000031866"/>
    </source>
</evidence>
<evidence type="ECO:0000256" key="4">
    <source>
        <dbReference type="ARBA" id="ARBA00022737"/>
    </source>
</evidence>
<protein>
    <submittedName>
        <fullName evidence="9">Iron-sulfur protein</fullName>
    </submittedName>
</protein>
<dbReference type="InterPro" id="IPR050572">
    <property type="entry name" value="Fe-S_Ferredoxin"/>
</dbReference>
<keyword evidence="3" id="KW-0479">Metal-binding</keyword>
<sequence>MLGVYFSGTGNTKHCIELFVKELDATAKSISIEDESVLDETQKSDFIVLAYPIYFSNLPKIMRDFILQNKQKFMDKKVFIIATMGLFSGDGAGCSARLLSKYGAEIVGGLHLKMPDCIGDERALKKTLEQNKAIVEQAHIKIKKSANLIKENNATQDGIGFFYHIAGLFGQRLWFYGKTKEYSNKLKIDNKKCVSCGVCTQLCPMKNLTIVNQKVAQKGRCTMCYRCISNCPKQAITLLGKKIYEQCKIEKYL</sequence>